<dbReference type="PROSITE" id="PS50109">
    <property type="entry name" value="HIS_KIN"/>
    <property type="match status" value="1"/>
</dbReference>
<dbReference type="Pfam" id="PF02518">
    <property type="entry name" value="HATPase_c"/>
    <property type="match status" value="1"/>
</dbReference>
<dbReference type="eggNOG" id="COG4191">
    <property type="taxonomic scope" value="Bacteria"/>
</dbReference>
<evidence type="ECO:0000256" key="4">
    <source>
        <dbReference type="ARBA" id="ARBA00022679"/>
    </source>
</evidence>
<evidence type="ECO:0000256" key="1">
    <source>
        <dbReference type="ARBA" id="ARBA00000085"/>
    </source>
</evidence>
<evidence type="ECO:0000256" key="6">
    <source>
        <dbReference type="ARBA" id="ARBA00022777"/>
    </source>
</evidence>
<dbReference type="InterPro" id="IPR004358">
    <property type="entry name" value="Sig_transdc_His_kin-like_C"/>
</dbReference>
<dbReference type="SUPFAM" id="SSF47384">
    <property type="entry name" value="Homodimeric domain of signal transducing histidine kinase"/>
    <property type="match status" value="1"/>
</dbReference>
<evidence type="ECO:0000256" key="2">
    <source>
        <dbReference type="ARBA" id="ARBA00012438"/>
    </source>
</evidence>
<keyword evidence="4" id="KW-0808">Transferase</keyword>
<dbReference type="AlphaFoldDB" id="A0A0B0EI81"/>
<dbReference type="Gene3D" id="1.10.287.130">
    <property type="match status" value="1"/>
</dbReference>
<dbReference type="PATRIC" id="fig|237368.3.peg.1599"/>
<feature type="domain" description="Histidine kinase" evidence="9">
    <location>
        <begin position="113"/>
        <end position="323"/>
    </location>
</feature>
<evidence type="ECO:0000259" key="9">
    <source>
        <dbReference type="PROSITE" id="PS50109"/>
    </source>
</evidence>
<organism evidence="10 11">
    <name type="scientific">Candidatus Scalindua brodae</name>
    <dbReference type="NCBI Taxonomy" id="237368"/>
    <lineage>
        <taxon>Bacteria</taxon>
        <taxon>Pseudomonadati</taxon>
        <taxon>Planctomycetota</taxon>
        <taxon>Candidatus Brocadiia</taxon>
        <taxon>Candidatus Brocadiales</taxon>
        <taxon>Candidatus Scalinduaceae</taxon>
        <taxon>Candidatus Scalindua</taxon>
    </lineage>
</organism>
<name>A0A0B0EI81_9BACT</name>
<gene>
    <name evidence="10" type="ORF">SCABRO_01460</name>
</gene>
<protein>
    <recommendedName>
        <fullName evidence="2">histidine kinase</fullName>
        <ecNumber evidence="2">2.7.13.3</ecNumber>
    </recommendedName>
</protein>
<dbReference type="Proteomes" id="UP000030652">
    <property type="component" value="Unassembled WGS sequence"/>
</dbReference>
<evidence type="ECO:0000256" key="8">
    <source>
        <dbReference type="ARBA" id="ARBA00023012"/>
    </source>
</evidence>
<dbReference type="CDD" id="cd00082">
    <property type="entry name" value="HisKA"/>
    <property type="match status" value="1"/>
</dbReference>
<comment type="caution">
    <text evidence="10">The sequence shown here is derived from an EMBL/GenBank/DDBJ whole genome shotgun (WGS) entry which is preliminary data.</text>
</comment>
<sequence length="325" mass="35953">MSEIVNILGIVVADNDGIIKSVSQTNGSLPSGLIGTKWYDAFSIPVEEVHVEKERNPVVFRLRESENKLSVFPSYDKEGNIFGFHILVEKNCEGHKNMQFLNKVSCLGEIAPEIAHEINNPLAYVSGWLQIFLAETNDTDPKKKTYEILIGEFERIGNLTNSLLDFAKHASRPKKTFDVNQVIKDVITMVGYAMKNENVEIKGNFTFSKIGVHGESNGLKQVVLNVMQNAREAMKDGGTIYIRTNIIQDNLIQIQFRDTGCGMSQDQLSKAFSHSYTTRADSRGSGLGLSVCKSIIKEFGGTIDLESKRGGGTVVSIKLPKCSVE</sequence>
<reference evidence="10 11" key="1">
    <citation type="submission" date="2014-10" db="EMBL/GenBank/DDBJ databases">
        <title>Draft genome of anammox bacterium scalindua brodae, obtained using differential coverage binning of sequence data from two enrichment reactors.</title>
        <authorList>
            <person name="Speth D.R."/>
            <person name="Russ L."/>
            <person name="Kartal B."/>
            <person name="Op den Camp H.J."/>
            <person name="Dutilh B.E."/>
            <person name="Jetten M.S."/>
        </authorList>
    </citation>
    <scope>NUCLEOTIDE SEQUENCE [LARGE SCALE GENOMIC DNA]</scope>
    <source>
        <strain evidence="10">RU1</strain>
    </source>
</reference>
<evidence type="ECO:0000313" key="11">
    <source>
        <dbReference type="Proteomes" id="UP000030652"/>
    </source>
</evidence>
<proteinExistence type="predicted"/>
<keyword evidence="6 10" id="KW-0418">Kinase</keyword>
<dbReference type="SMART" id="SM00387">
    <property type="entry name" value="HATPase_c"/>
    <property type="match status" value="1"/>
</dbReference>
<keyword evidence="5" id="KW-0547">Nucleotide-binding</keyword>
<dbReference type="InterPro" id="IPR005467">
    <property type="entry name" value="His_kinase_dom"/>
</dbReference>
<dbReference type="SMART" id="SM00388">
    <property type="entry name" value="HisKA"/>
    <property type="match status" value="1"/>
</dbReference>
<dbReference type="InterPro" id="IPR003594">
    <property type="entry name" value="HATPase_dom"/>
</dbReference>
<dbReference type="InterPro" id="IPR003661">
    <property type="entry name" value="HisK_dim/P_dom"/>
</dbReference>
<dbReference type="EMBL" id="JRYO01000092">
    <property type="protein sequence ID" value="KHE92772.1"/>
    <property type="molecule type" value="Genomic_DNA"/>
</dbReference>
<keyword evidence="8" id="KW-0902">Two-component regulatory system</keyword>
<dbReference type="PANTHER" id="PTHR43065:SF10">
    <property type="entry name" value="PEROXIDE STRESS-ACTIVATED HISTIDINE KINASE MAK3"/>
    <property type="match status" value="1"/>
</dbReference>
<dbReference type="EC" id="2.7.13.3" evidence="2"/>
<dbReference type="PRINTS" id="PR00344">
    <property type="entry name" value="BCTRLSENSOR"/>
</dbReference>
<evidence type="ECO:0000256" key="5">
    <source>
        <dbReference type="ARBA" id="ARBA00022741"/>
    </source>
</evidence>
<keyword evidence="7" id="KW-0067">ATP-binding</keyword>
<dbReference type="Pfam" id="PF00512">
    <property type="entry name" value="HisKA"/>
    <property type="match status" value="1"/>
</dbReference>
<evidence type="ECO:0000256" key="3">
    <source>
        <dbReference type="ARBA" id="ARBA00022553"/>
    </source>
</evidence>
<dbReference type="SUPFAM" id="SSF55874">
    <property type="entry name" value="ATPase domain of HSP90 chaperone/DNA topoisomerase II/histidine kinase"/>
    <property type="match status" value="1"/>
</dbReference>
<dbReference type="InterPro" id="IPR036890">
    <property type="entry name" value="HATPase_C_sf"/>
</dbReference>
<accession>A0A0B0EI81</accession>
<evidence type="ECO:0000313" key="10">
    <source>
        <dbReference type="EMBL" id="KHE92772.1"/>
    </source>
</evidence>
<dbReference type="GO" id="GO:0000155">
    <property type="term" value="F:phosphorelay sensor kinase activity"/>
    <property type="evidence" value="ECO:0007669"/>
    <property type="project" value="InterPro"/>
</dbReference>
<dbReference type="PANTHER" id="PTHR43065">
    <property type="entry name" value="SENSOR HISTIDINE KINASE"/>
    <property type="match status" value="1"/>
</dbReference>
<dbReference type="Gene3D" id="3.30.565.10">
    <property type="entry name" value="Histidine kinase-like ATPase, C-terminal domain"/>
    <property type="match status" value="1"/>
</dbReference>
<comment type="catalytic activity">
    <reaction evidence="1">
        <text>ATP + protein L-histidine = ADP + protein N-phospho-L-histidine.</text>
        <dbReference type="EC" id="2.7.13.3"/>
    </reaction>
</comment>
<dbReference type="InterPro" id="IPR036097">
    <property type="entry name" value="HisK_dim/P_sf"/>
</dbReference>
<dbReference type="GO" id="GO:0005524">
    <property type="term" value="F:ATP binding"/>
    <property type="evidence" value="ECO:0007669"/>
    <property type="project" value="UniProtKB-KW"/>
</dbReference>
<keyword evidence="3" id="KW-0597">Phosphoprotein</keyword>
<evidence type="ECO:0000256" key="7">
    <source>
        <dbReference type="ARBA" id="ARBA00022840"/>
    </source>
</evidence>